<proteinExistence type="inferred from homology"/>
<dbReference type="GeneID" id="72463603"/>
<dbReference type="InterPro" id="IPR036111">
    <property type="entry name" value="Mal/L-sulfo/L-lacto_DH-like_sf"/>
</dbReference>
<dbReference type="PANTHER" id="PTHR11091">
    <property type="entry name" value="OXIDOREDUCTASE-RELATED"/>
    <property type="match status" value="1"/>
</dbReference>
<gene>
    <name evidence="3" type="primary">allD_2</name>
    <name evidence="3" type="ORF">ERS852551_03016</name>
</gene>
<protein>
    <submittedName>
        <fullName evidence="3">Ureidoglycolate dehydrogenase</fullName>
        <ecNumber evidence="3">1.1.1.154</ecNumber>
    </submittedName>
</protein>
<dbReference type="RefSeq" id="WP_006875491.1">
    <property type="nucleotide sequence ID" value="NZ_CABIWA010000015.1"/>
</dbReference>
<evidence type="ECO:0000313" key="4">
    <source>
        <dbReference type="Proteomes" id="UP000095765"/>
    </source>
</evidence>
<dbReference type="InterPro" id="IPR043143">
    <property type="entry name" value="Mal/L-sulf/L-lact_DH-like_NADP"/>
</dbReference>
<dbReference type="EMBL" id="CZBE01000024">
    <property type="protein sequence ID" value="CUQ07602.1"/>
    <property type="molecule type" value="Genomic_DNA"/>
</dbReference>
<dbReference type="PANTHER" id="PTHR11091:SF0">
    <property type="entry name" value="MALATE DEHYDROGENASE"/>
    <property type="match status" value="1"/>
</dbReference>
<dbReference type="InterPro" id="IPR043144">
    <property type="entry name" value="Mal/L-sulf/L-lact_DH-like_ah"/>
</dbReference>
<evidence type="ECO:0000256" key="1">
    <source>
        <dbReference type="ARBA" id="ARBA00006056"/>
    </source>
</evidence>
<dbReference type="Gene3D" id="1.10.1530.10">
    <property type="match status" value="1"/>
</dbReference>
<evidence type="ECO:0000313" key="3">
    <source>
        <dbReference type="EMBL" id="CUQ07602.1"/>
    </source>
</evidence>
<reference evidence="3 4" key="1">
    <citation type="submission" date="2015-09" db="EMBL/GenBank/DDBJ databases">
        <authorList>
            <consortium name="Pathogen Informatics"/>
        </authorList>
    </citation>
    <scope>NUCLEOTIDE SEQUENCE [LARGE SCALE GENOMIC DNA]</scope>
    <source>
        <strain evidence="3 4">2789STDY5834939</strain>
    </source>
</reference>
<name>A0A174TCV4_9FIRM</name>
<evidence type="ECO:0000256" key="2">
    <source>
        <dbReference type="ARBA" id="ARBA00023002"/>
    </source>
</evidence>
<dbReference type="GO" id="GO:0009040">
    <property type="term" value="F:ureidoglycolate dehydrogenase activity"/>
    <property type="evidence" value="ECO:0007669"/>
    <property type="project" value="UniProtKB-EC"/>
</dbReference>
<dbReference type="OrthoDB" id="9769447at2"/>
<dbReference type="Gene3D" id="3.30.1370.60">
    <property type="entry name" value="Hypothetical oxidoreductase yiak, domain 2"/>
    <property type="match status" value="1"/>
</dbReference>
<dbReference type="SUPFAM" id="SSF89733">
    <property type="entry name" value="L-sulfolactate dehydrogenase-like"/>
    <property type="match status" value="1"/>
</dbReference>
<comment type="similarity">
    <text evidence="1">Belongs to the LDH2/MDH2 oxidoreductase family.</text>
</comment>
<organism evidence="3 4">
    <name type="scientific">Anaerotruncus colihominis</name>
    <dbReference type="NCBI Taxonomy" id="169435"/>
    <lineage>
        <taxon>Bacteria</taxon>
        <taxon>Bacillati</taxon>
        <taxon>Bacillota</taxon>
        <taxon>Clostridia</taxon>
        <taxon>Eubacteriales</taxon>
        <taxon>Oscillospiraceae</taxon>
        <taxon>Anaerotruncus</taxon>
    </lineage>
</organism>
<dbReference type="Pfam" id="PF02615">
    <property type="entry name" value="Ldh_2"/>
    <property type="match status" value="1"/>
</dbReference>
<dbReference type="EC" id="1.1.1.154" evidence="3"/>
<dbReference type="InterPro" id="IPR003767">
    <property type="entry name" value="Malate/L-lactate_DH-like"/>
</dbReference>
<dbReference type="AlphaFoldDB" id="A0A174TCV4"/>
<accession>A0A174TCV4</accession>
<sequence>MEHIIALEDLKAFCTAALEHEGMESGDARRCAEALAETDAYGTHSHGTKNLHNYIKKFRAGGMDIHAALKVLTDGPAYALLDAQNGMGECASYRAMELAIEKARKSGVALVTVCRSNHFGAAGFYANMAAKAGMLGLCVSNVDPNMTAPGAKGMLLGNNPLAYAAPAKSTPSIFLDIAMSNVASLKVVQARKDGRQIPDSWIVDKDGLPTTDPSHYPEEGAMQPMAAHKGYGLSILVDLLTGALANAATSMSGEIVSWCFELDKPNNVSHAFLVVNPEMFGGAQAYVQQNEQMAAALRKAPKAQGSTRIYTPGEIEWERYARAVSEGIKLPDDVAGSIEALSEDVGVKIPWKA</sequence>
<dbReference type="Proteomes" id="UP000095765">
    <property type="component" value="Unassembled WGS sequence"/>
</dbReference>
<keyword evidence="2 3" id="KW-0560">Oxidoreductase</keyword>